<evidence type="ECO:0000256" key="3">
    <source>
        <dbReference type="ARBA" id="ARBA00004609"/>
    </source>
</evidence>
<dbReference type="SMART" id="SM00768">
    <property type="entry name" value="X8"/>
    <property type="match status" value="1"/>
</dbReference>
<keyword evidence="12" id="KW-0472">Membrane</keyword>
<evidence type="ECO:0000256" key="18">
    <source>
        <dbReference type="ARBA" id="ARBA00051691"/>
    </source>
</evidence>
<dbReference type="InterPro" id="IPR001128">
    <property type="entry name" value="Cyt_P450"/>
</dbReference>
<evidence type="ECO:0000256" key="15">
    <source>
        <dbReference type="ARBA" id="ARBA00023288"/>
    </source>
</evidence>
<keyword evidence="7 22" id="KW-0479">Metal-binding</keyword>
<dbReference type="Gene3D" id="1.20.58.1040">
    <property type="match status" value="1"/>
</dbReference>
<evidence type="ECO:0000256" key="19">
    <source>
        <dbReference type="ARBA" id="ARBA00052049"/>
    </source>
</evidence>
<keyword evidence="5 22" id="KW-0349">Heme</keyword>
<dbReference type="AlphaFoldDB" id="A0ABD1IJR8"/>
<evidence type="ECO:0000256" key="8">
    <source>
        <dbReference type="ARBA" id="ARBA00022729"/>
    </source>
</evidence>
<dbReference type="EMBL" id="JBEAFC010000002">
    <property type="protein sequence ID" value="KAL1568068.1"/>
    <property type="molecule type" value="Genomic_DNA"/>
</dbReference>
<dbReference type="FunFam" id="1.20.58.1040:FF:000001">
    <property type="entry name" value="Glucan endo-1,3-beta-glucosidase 4"/>
    <property type="match status" value="1"/>
</dbReference>
<evidence type="ECO:0000313" key="25">
    <source>
        <dbReference type="EMBL" id="KAL1568068.1"/>
    </source>
</evidence>
<keyword evidence="15" id="KW-0449">Lipoprotein</keyword>
<keyword evidence="9" id="KW-0560">Oxidoreductase</keyword>
<keyword evidence="11" id="KW-0503">Monooxygenase</keyword>
<evidence type="ECO:0000256" key="2">
    <source>
        <dbReference type="ARBA" id="ARBA00004167"/>
    </source>
</evidence>
<evidence type="ECO:0000256" key="13">
    <source>
        <dbReference type="ARBA" id="ARBA00023157"/>
    </source>
</evidence>
<evidence type="ECO:0000256" key="1">
    <source>
        <dbReference type="ARBA" id="ARBA00001971"/>
    </source>
</evidence>
<evidence type="ECO:0000256" key="7">
    <source>
        <dbReference type="ARBA" id="ARBA00022723"/>
    </source>
</evidence>
<keyword evidence="14" id="KW-0325">Glycoprotein</keyword>
<evidence type="ECO:0000256" key="9">
    <source>
        <dbReference type="ARBA" id="ARBA00023002"/>
    </source>
</evidence>
<feature type="binding site" description="axial binding residue" evidence="22">
    <location>
        <position position="461"/>
    </location>
    <ligand>
        <name>heme</name>
        <dbReference type="ChEBI" id="CHEBI:30413"/>
    </ligand>
    <ligandPart>
        <name>Fe</name>
        <dbReference type="ChEBI" id="CHEBI:18248"/>
    </ligandPart>
</feature>
<dbReference type="CDD" id="cd20654">
    <property type="entry name" value="CYP82"/>
    <property type="match status" value="1"/>
</dbReference>
<dbReference type="PANTHER" id="PTHR47947">
    <property type="entry name" value="CYTOCHROME P450 82C3-RELATED"/>
    <property type="match status" value="1"/>
</dbReference>
<dbReference type="GO" id="GO:0046872">
    <property type="term" value="F:metal ion binding"/>
    <property type="evidence" value="ECO:0007669"/>
    <property type="project" value="UniProtKB-KW"/>
</dbReference>
<comment type="pathway">
    <text evidence="16">Flavonoid metabolism.</text>
</comment>
<keyword evidence="6" id="KW-0336">GPI-anchor</keyword>
<dbReference type="Gene3D" id="1.10.630.10">
    <property type="entry name" value="Cytochrome P450"/>
    <property type="match status" value="1"/>
</dbReference>
<comment type="cofactor">
    <cofactor evidence="1 22">
        <name>heme</name>
        <dbReference type="ChEBI" id="CHEBI:30413"/>
    </cofactor>
</comment>
<name>A0ABD1IJR8_SALDI</name>
<comment type="catalytic activity">
    <reaction evidence="17">
        <text>(2S)-sakuranetin + reduced [NADPH--hemoprotein reductase] + O2 = (2S)-7-methylcarthamidin + oxidized [NADPH--hemoprotein reductase] + H2O + H(+)</text>
        <dbReference type="Rhea" id="RHEA:73431"/>
        <dbReference type="Rhea" id="RHEA-COMP:11964"/>
        <dbReference type="Rhea" id="RHEA-COMP:11965"/>
        <dbReference type="ChEBI" id="CHEBI:15377"/>
        <dbReference type="ChEBI" id="CHEBI:15378"/>
        <dbReference type="ChEBI" id="CHEBI:15379"/>
        <dbReference type="ChEBI" id="CHEBI:28927"/>
        <dbReference type="ChEBI" id="CHEBI:57618"/>
        <dbReference type="ChEBI" id="CHEBI:58210"/>
        <dbReference type="ChEBI" id="CHEBI:192815"/>
    </reaction>
    <physiologicalReaction direction="left-to-right" evidence="17">
        <dbReference type="Rhea" id="RHEA:73432"/>
    </physiologicalReaction>
</comment>
<dbReference type="GO" id="GO:0098552">
    <property type="term" value="C:side of membrane"/>
    <property type="evidence" value="ECO:0007669"/>
    <property type="project" value="UniProtKB-KW"/>
</dbReference>
<evidence type="ECO:0000256" key="22">
    <source>
        <dbReference type="PIRSR" id="PIRSR602401-1"/>
    </source>
</evidence>
<comment type="catalytic activity">
    <reaction evidence="20">
        <text>apigenin 4',7-dimethyl ether + reduced [NADPH--hemoprotein reductase] + O2 = ladanein + oxidized [NADPH--hemoprotein reductase] + H2O + H(+)</text>
        <dbReference type="Rhea" id="RHEA:73435"/>
        <dbReference type="Rhea" id="RHEA-COMP:11964"/>
        <dbReference type="Rhea" id="RHEA-COMP:11965"/>
        <dbReference type="ChEBI" id="CHEBI:2769"/>
        <dbReference type="ChEBI" id="CHEBI:15377"/>
        <dbReference type="ChEBI" id="CHEBI:15378"/>
        <dbReference type="ChEBI" id="CHEBI:15379"/>
        <dbReference type="ChEBI" id="CHEBI:57618"/>
        <dbReference type="ChEBI" id="CHEBI:58210"/>
        <dbReference type="ChEBI" id="CHEBI:192702"/>
    </reaction>
    <physiologicalReaction direction="left-to-right" evidence="20">
        <dbReference type="Rhea" id="RHEA:73436"/>
    </physiologicalReaction>
</comment>
<dbReference type="PANTHER" id="PTHR47947:SF8">
    <property type="entry name" value="CYTOCHROME P450 82C4-LIKE"/>
    <property type="match status" value="1"/>
</dbReference>
<evidence type="ECO:0000256" key="20">
    <source>
        <dbReference type="ARBA" id="ARBA00052216"/>
    </source>
</evidence>
<dbReference type="Pfam" id="PF07983">
    <property type="entry name" value="X8"/>
    <property type="match status" value="1"/>
</dbReference>
<evidence type="ECO:0000256" key="12">
    <source>
        <dbReference type="ARBA" id="ARBA00023136"/>
    </source>
</evidence>
<evidence type="ECO:0000256" key="10">
    <source>
        <dbReference type="ARBA" id="ARBA00023004"/>
    </source>
</evidence>
<evidence type="ECO:0000256" key="11">
    <source>
        <dbReference type="ARBA" id="ARBA00023033"/>
    </source>
</evidence>
<keyword evidence="10 22" id="KW-0408">Iron</keyword>
<evidence type="ECO:0000259" key="24">
    <source>
        <dbReference type="SMART" id="SM00768"/>
    </source>
</evidence>
<dbReference type="GO" id="GO:0016712">
    <property type="term" value="F:oxidoreductase activity, acting on paired donors, with incorporation or reduction of molecular oxygen, reduced flavin or flavoprotein as one donor, and incorporation of one atom of oxygen"/>
    <property type="evidence" value="ECO:0007669"/>
    <property type="project" value="UniProtKB-ARBA"/>
</dbReference>
<keyword evidence="8" id="KW-0732">Signal</keyword>
<evidence type="ECO:0000256" key="23">
    <source>
        <dbReference type="SAM" id="MobiDB-lite"/>
    </source>
</evidence>
<dbReference type="Pfam" id="PF00067">
    <property type="entry name" value="p450"/>
    <property type="match status" value="1"/>
</dbReference>
<organism evidence="25 26">
    <name type="scientific">Salvia divinorum</name>
    <name type="common">Maria pastora</name>
    <name type="synonym">Diviner's sage</name>
    <dbReference type="NCBI Taxonomy" id="28513"/>
    <lineage>
        <taxon>Eukaryota</taxon>
        <taxon>Viridiplantae</taxon>
        <taxon>Streptophyta</taxon>
        <taxon>Embryophyta</taxon>
        <taxon>Tracheophyta</taxon>
        <taxon>Spermatophyta</taxon>
        <taxon>Magnoliopsida</taxon>
        <taxon>eudicotyledons</taxon>
        <taxon>Gunneridae</taxon>
        <taxon>Pentapetalae</taxon>
        <taxon>asterids</taxon>
        <taxon>lamiids</taxon>
        <taxon>Lamiales</taxon>
        <taxon>Lamiaceae</taxon>
        <taxon>Nepetoideae</taxon>
        <taxon>Mentheae</taxon>
        <taxon>Salviinae</taxon>
        <taxon>Salvia</taxon>
        <taxon>Salvia subgen. Calosphace</taxon>
    </lineage>
</organism>
<comment type="catalytic activity">
    <reaction evidence="19">
        <text>(2S)-naringenin 4',7-dimethyl ether + reduced [NADPH--hemoprotein reductase] + O2 = (2S)-carthamidin-4',7-dimethyl ether + oxidized [NADPH--hemoprotein reductase] + H2O + H(+)</text>
        <dbReference type="Rhea" id="RHEA:73439"/>
        <dbReference type="Rhea" id="RHEA-COMP:11964"/>
        <dbReference type="Rhea" id="RHEA-COMP:11965"/>
        <dbReference type="ChEBI" id="CHEBI:15377"/>
        <dbReference type="ChEBI" id="CHEBI:15378"/>
        <dbReference type="ChEBI" id="CHEBI:15379"/>
        <dbReference type="ChEBI" id="CHEBI:57618"/>
        <dbReference type="ChEBI" id="CHEBI:58210"/>
        <dbReference type="ChEBI" id="CHEBI:192816"/>
        <dbReference type="ChEBI" id="CHEBI:192817"/>
    </reaction>
    <physiologicalReaction direction="left-to-right" evidence="19">
        <dbReference type="Rhea" id="RHEA:73440"/>
    </physiologicalReaction>
</comment>
<protein>
    <recommendedName>
        <fullName evidence="21">Flavonoid-6-hydroxylase</fullName>
    </recommendedName>
</protein>
<dbReference type="PRINTS" id="PR00385">
    <property type="entry name" value="P450"/>
</dbReference>
<feature type="domain" description="X8" evidence="24">
    <location>
        <begin position="561"/>
        <end position="645"/>
    </location>
</feature>
<evidence type="ECO:0000256" key="16">
    <source>
        <dbReference type="ARBA" id="ARBA00034479"/>
    </source>
</evidence>
<evidence type="ECO:0000256" key="14">
    <source>
        <dbReference type="ARBA" id="ARBA00023180"/>
    </source>
</evidence>
<dbReference type="InterPro" id="IPR050651">
    <property type="entry name" value="Plant_Cytochrome_P450_Monoox"/>
</dbReference>
<feature type="compositionally biased region" description="Pro residues" evidence="23">
    <location>
        <begin position="653"/>
        <end position="681"/>
    </location>
</feature>
<dbReference type="PROSITE" id="PS00086">
    <property type="entry name" value="CYTOCHROME_P450"/>
    <property type="match status" value="1"/>
</dbReference>
<evidence type="ECO:0000256" key="17">
    <source>
        <dbReference type="ARBA" id="ARBA00050930"/>
    </source>
</evidence>
<dbReference type="InterPro" id="IPR002401">
    <property type="entry name" value="Cyt_P450_E_grp-I"/>
</dbReference>
<evidence type="ECO:0000256" key="4">
    <source>
        <dbReference type="ARBA" id="ARBA00022475"/>
    </source>
</evidence>
<dbReference type="Proteomes" id="UP001567538">
    <property type="component" value="Unassembled WGS sequence"/>
</dbReference>
<comment type="caution">
    <text evidence="25">The sequence shown here is derived from an EMBL/GenBank/DDBJ whole genome shotgun (WGS) entry which is preliminary data.</text>
</comment>
<evidence type="ECO:0000256" key="21">
    <source>
        <dbReference type="ARBA" id="ARBA00067499"/>
    </source>
</evidence>
<dbReference type="PRINTS" id="PR00463">
    <property type="entry name" value="EP450I"/>
</dbReference>
<comment type="catalytic activity">
    <reaction evidence="18">
        <text>genkwanin + reduced [NADPH--hemoprotein reductase] + O2 = scutellarein 7-methyl ether + oxidized [NADPH--hemoprotein reductase] + H2O</text>
        <dbReference type="Rhea" id="RHEA:73427"/>
        <dbReference type="Rhea" id="RHEA-COMP:11964"/>
        <dbReference type="Rhea" id="RHEA-COMP:11965"/>
        <dbReference type="ChEBI" id="CHEBI:15377"/>
        <dbReference type="ChEBI" id="CHEBI:15379"/>
        <dbReference type="ChEBI" id="CHEBI:57618"/>
        <dbReference type="ChEBI" id="CHEBI:58210"/>
        <dbReference type="ChEBI" id="CHEBI:192700"/>
        <dbReference type="ChEBI" id="CHEBI:192701"/>
    </reaction>
    <physiologicalReaction direction="left-to-right" evidence="18">
        <dbReference type="Rhea" id="RHEA:73428"/>
    </physiologicalReaction>
</comment>
<evidence type="ECO:0000313" key="26">
    <source>
        <dbReference type="Proteomes" id="UP001567538"/>
    </source>
</evidence>
<dbReference type="InterPro" id="IPR012946">
    <property type="entry name" value="X8"/>
</dbReference>
<dbReference type="InterPro" id="IPR017972">
    <property type="entry name" value="Cyt_P450_CS"/>
</dbReference>
<dbReference type="GO" id="GO:0016114">
    <property type="term" value="P:terpenoid biosynthetic process"/>
    <property type="evidence" value="ECO:0007669"/>
    <property type="project" value="UniProtKB-ARBA"/>
</dbReference>
<dbReference type="GO" id="GO:0005886">
    <property type="term" value="C:plasma membrane"/>
    <property type="evidence" value="ECO:0007669"/>
    <property type="project" value="UniProtKB-SubCell"/>
</dbReference>
<proteinExistence type="predicted"/>
<dbReference type="FunFam" id="1.10.630.10:FF:000026">
    <property type="entry name" value="Cytochrome P450 82C4"/>
    <property type="match status" value="1"/>
</dbReference>
<accession>A0ABD1IJR8</accession>
<feature type="region of interest" description="Disordered" evidence="23">
    <location>
        <begin position="647"/>
        <end position="712"/>
    </location>
</feature>
<reference evidence="25 26" key="1">
    <citation type="submission" date="2024-06" db="EMBL/GenBank/DDBJ databases">
        <title>A chromosome level genome sequence of Diviner's sage (Salvia divinorum).</title>
        <authorList>
            <person name="Ford S.A."/>
            <person name="Ro D.-K."/>
            <person name="Ness R.W."/>
            <person name="Phillips M.A."/>
        </authorList>
    </citation>
    <scope>NUCLEOTIDE SEQUENCE [LARGE SCALE GENOMIC DNA]</scope>
    <source>
        <strain evidence="25">SAF-2024a</strain>
        <tissue evidence="25">Leaf</tissue>
    </source>
</reference>
<keyword evidence="26" id="KW-1185">Reference proteome</keyword>
<comment type="subcellular location">
    <subcellularLocation>
        <location evidence="3">Cell membrane</location>
        <topology evidence="3">Lipid-anchor</topology>
        <topology evidence="3">GPI-anchor</topology>
    </subcellularLocation>
    <subcellularLocation>
        <location evidence="2">Membrane</location>
        <topology evidence="2">Single-pass membrane protein</topology>
    </subcellularLocation>
</comment>
<evidence type="ECO:0000256" key="6">
    <source>
        <dbReference type="ARBA" id="ARBA00022622"/>
    </source>
</evidence>
<evidence type="ECO:0000256" key="5">
    <source>
        <dbReference type="ARBA" id="ARBA00022617"/>
    </source>
</evidence>
<dbReference type="GO" id="GO:0009506">
    <property type="term" value="C:plasmodesma"/>
    <property type="evidence" value="ECO:0007669"/>
    <property type="project" value="UniProtKB-ARBA"/>
</dbReference>
<dbReference type="InterPro" id="IPR036396">
    <property type="entry name" value="Cyt_P450_sf"/>
</dbReference>
<keyword evidence="13" id="KW-1015">Disulfide bond</keyword>
<keyword evidence="4" id="KW-1003">Cell membrane</keyword>
<gene>
    <name evidence="25" type="ORF">AAHA92_03475</name>
</gene>
<sequence length="741" mass="81436">MDFLSLTTLITLSLLLLLFPLIIKTILRHFKSTTSNRVATPPQPLGAWPLIGHLHLLDGPIPVARILGAMAESHGPVFSLRLGSHLAVVVSSWEAMKECFTTNDRVFATRPSMAVAKYLCYDGASFGLSPYGPYWRDVRKMVTVDLLTARRLDDFGHVRVEEVDGFVEDLYSMSGGRRSEEAVALSGRIELLTFNIIVRMLVGKRFSFSKESHDKNGGFQEAIKKVLYLGGVFVFSDAVPALEWFDIGGYIKSMKQTFKEVDNVLEGWVQERIHTRKQNNDQSVSDFMDVMLKSIEENEMVDGYTRETVIKATILMLIMTGSESTSETIIWAISLLLSNPRTLKLAQDEIDKIVGSDRFVQESDIHNLPYLQAIYKETLRLYPPGPLSGPREALEDCRIGKYHIPKGTRLVANLWKLHRDPNVWSNPDEFRPERFLNEKSEVHFKGQCFEFIPFSSGRRMCPGMTFGLQVIHLTLARLLQSFDLSMPDGEKVDLSEGLGIALPKLKPLDVVITPRLSQKLYQTAKGVEKATTKPSNKLAYREVRRDDMPGVDPAAQSGGGVWCVANPSTSLTAMQVALDYACGYGGTDCSAIQPSGACWEPNTVADHASYAFNDYYRKNPVATSCVFGGAAHITNVDPSHGSCRYLASSTTPTTPPPAPMTPPPAPTTPPAAPTVLPPPSPTTTFDPYAPGGDSGDGTQPIDGDYGPTGEPNSAGLASRSIVMLIITITCLVMPLDMASHI</sequence>
<dbReference type="SUPFAM" id="SSF48264">
    <property type="entry name" value="Cytochrome P450"/>
    <property type="match status" value="1"/>
</dbReference>